<dbReference type="InterPro" id="IPR011701">
    <property type="entry name" value="MFS"/>
</dbReference>
<dbReference type="SUPFAM" id="SSF103473">
    <property type="entry name" value="MFS general substrate transporter"/>
    <property type="match status" value="1"/>
</dbReference>
<accession>A0A3M7D3S6</accession>
<keyword evidence="4 7" id="KW-1133">Transmembrane helix</keyword>
<feature type="domain" description="Major facilitator superfamily (MFS) profile" evidence="8">
    <location>
        <begin position="90"/>
        <end position="547"/>
    </location>
</feature>
<evidence type="ECO:0000313" key="9">
    <source>
        <dbReference type="EMBL" id="RMY58823.1"/>
    </source>
</evidence>
<protein>
    <recommendedName>
        <fullName evidence="8">Major facilitator superfamily (MFS) profile domain-containing protein</fullName>
    </recommendedName>
</protein>
<sequence>MRSHSSEELQEIQHTDRTSLEFSPAIEDGDRSSLHNEQRIRPTGQETLGGTIAAKQPAQSTRDASGLSLQRTVSTGPPYTIFDGHTKAFIILSVSISALISPFGATTFYPALNDLARDLHVTPSLINLSLTTYMIAQAIAPAIIAGMSDNSGRRLSFIICFVIFCVANIGLALQTNYAALLILRMVQAFGCSAAIALSTAVVADIATSAERGRYMGYATAGLLLGPAFGPTIGGLFAEYLGWRWTFWFLAIFSGVLLVIFGLFFPETCRNVVGNGSVPAKGINQSLLGYLQQRRHARQAARDGDDDQQSVHSSVHQKKKVPFPNPLATLKLLGDKETCIVLLYNGLFFTGMMVATAVIPELFATIYDLSTLYVGLCYIAMGVGSLTSALTMGHVVDWNVRRHARKLGIPLTKGKQQDLSDFPIERVRFEVILPGHIIGTLAFIVFGWTLTFQTSLAGPEIALYFIGLGVSTAFNITNTLLIDLHRDRPATATAAVNFVRCLMSAGGAAAIIPMCDAMTPGWAFTFIALVYVVLISVIFLLMAKGQKWRNEAREKRVRKAEELEARALADVEESPRGGSCGGGDDGSSSGGVVAQETGKAR</sequence>
<comment type="subcellular location">
    <subcellularLocation>
        <location evidence="1">Membrane</location>
        <topology evidence="1">Multi-pass membrane protein</topology>
    </subcellularLocation>
</comment>
<dbReference type="PRINTS" id="PR01036">
    <property type="entry name" value="TCRTETB"/>
</dbReference>
<feature type="compositionally biased region" description="Polar residues" evidence="6">
    <location>
        <begin position="57"/>
        <end position="70"/>
    </location>
</feature>
<feature type="compositionally biased region" description="Basic and acidic residues" evidence="6">
    <location>
        <begin position="1"/>
        <end position="19"/>
    </location>
</feature>
<feature type="transmembrane region" description="Helical" evidence="7">
    <location>
        <begin position="493"/>
        <end position="513"/>
    </location>
</feature>
<feature type="region of interest" description="Disordered" evidence="6">
    <location>
        <begin position="1"/>
        <end position="70"/>
    </location>
</feature>
<keyword evidence="3 7" id="KW-0812">Transmembrane</keyword>
<dbReference type="EMBL" id="QWIP01000610">
    <property type="protein sequence ID" value="RMY58823.1"/>
    <property type="molecule type" value="Genomic_DNA"/>
</dbReference>
<evidence type="ECO:0000256" key="1">
    <source>
        <dbReference type="ARBA" id="ARBA00004141"/>
    </source>
</evidence>
<feature type="transmembrane region" description="Helical" evidence="7">
    <location>
        <begin position="340"/>
        <end position="359"/>
    </location>
</feature>
<dbReference type="Gene3D" id="1.20.1250.20">
    <property type="entry name" value="MFS general substrate transporter like domains"/>
    <property type="match status" value="1"/>
</dbReference>
<feature type="transmembrane region" description="Helical" evidence="7">
    <location>
        <begin position="519"/>
        <end position="542"/>
    </location>
</feature>
<feature type="transmembrane region" description="Helical" evidence="7">
    <location>
        <begin position="89"/>
        <end position="112"/>
    </location>
</feature>
<dbReference type="OrthoDB" id="2441642at2759"/>
<name>A0A3M7D3S6_HORWE</name>
<feature type="transmembrane region" description="Helical" evidence="7">
    <location>
        <begin position="244"/>
        <end position="264"/>
    </location>
</feature>
<dbReference type="GO" id="GO:0005886">
    <property type="term" value="C:plasma membrane"/>
    <property type="evidence" value="ECO:0007669"/>
    <property type="project" value="TreeGrafter"/>
</dbReference>
<dbReference type="AlphaFoldDB" id="A0A3M7D3S6"/>
<feature type="transmembrane region" description="Helical" evidence="7">
    <location>
        <begin position="214"/>
        <end position="232"/>
    </location>
</feature>
<dbReference type="InterPro" id="IPR020846">
    <property type="entry name" value="MFS_dom"/>
</dbReference>
<dbReference type="VEuPathDB" id="FungiDB:BTJ68_14072"/>
<evidence type="ECO:0000256" key="4">
    <source>
        <dbReference type="ARBA" id="ARBA00022989"/>
    </source>
</evidence>
<feature type="transmembrane region" description="Helical" evidence="7">
    <location>
        <begin position="179"/>
        <end position="202"/>
    </location>
</feature>
<feature type="region of interest" description="Disordered" evidence="6">
    <location>
        <begin position="567"/>
        <end position="600"/>
    </location>
</feature>
<evidence type="ECO:0000256" key="5">
    <source>
        <dbReference type="ARBA" id="ARBA00023136"/>
    </source>
</evidence>
<evidence type="ECO:0000259" key="8">
    <source>
        <dbReference type="PROSITE" id="PS50850"/>
    </source>
</evidence>
<dbReference type="InterPro" id="IPR036259">
    <property type="entry name" value="MFS_trans_sf"/>
</dbReference>
<dbReference type="PANTHER" id="PTHR23502">
    <property type="entry name" value="MAJOR FACILITATOR SUPERFAMILY"/>
    <property type="match status" value="1"/>
</dbReference>
<feature type="transmembrane region" description="Helical" evidence="7">
    <location>
        <begin position="371"/>
        <end position="395"/>
    </location>
</feature>
<reference evidence="9 10" key="1">
    <citation type="journal article" date="2018" name="BMC Genomics">
        <title>Genomic evidence for intraspecific hybridization in a clonal and extremely halotolerant yeast.</title>
        <authorList>
            <person name="Gostincar C."/>
            <person name="Stajich J.E."/>
            <person name="Zupancic J."/>
            <person name="Zalar P."/>
            <person name="Gunde-Cimerman N."/>
        </authorList>
    </citation>
    <scope>NUCLEOTIDE SEQUENCE [LARGE SCALE GENOMIC DNA]</scope>
    <source>
        <strain evidence="9 10">EXF-2682</strain>
    </source>
</reference>
<dbReference type="PROSITE" id="PS50850">
    <property type="entry name" value="MFS"/>
    <property type="match status" value="1"/>
</dbReference>
<gene>
    <name evidence="9" type="ORF">D0863_12136</name>
</gene>
<feature type="compositionally biased region" description="Gly residues" evidence="6">
    <location>
        <begin position="577"/>
        <end position="588"/>
    </location>
</feature>
<dbReference type="GO" id="GO:0022857">
    <property type="term" value="F:transmembrane transporter activity"/>
    <property type="evidence" value="ECO:0007669"/>
    <property type="project" value="InterPro"/>
</dbReference>
<dbReference type="CDD" id="cd17323">
    <property type="entry name" value="MFS_Tpo1_MDR_like"/>
    <property type="match status" value="1"/>
</dbReference>
<evidence type="ECO:0000256" key="7">
    <source>
        <dbReference type="SAM" id="Phobius"/>
    </source>
</evidence>
<evidence type="ECO:0000313" key="10">
    <source>
        <dbReference type="Proteomes" id="UP000269276"/>
    </source>
</evidence>
<dbReference type="Pfam" id="PF07690">
    <property type="entry name" value="MFS_1"/>
    <property type="match status" value="1"/>
</dbReference>
<comment type="caution">
    <text evidence="9">The sequence shown here is derived from an EMBL/GenBank/DDBJ whole genome shotgun (WGS) entry which is preliminary data.</text>
</comment>
<feature type="transmembrane region" description="Helical" evidence="7">
    <location>
        <begin position="124"/>
        <end position="143"/>
    </location>
</feature>
<keyword evidence="2" id="KW-0813">Transport</keyword>
<dbReference type="Proteomes" id="UP000269276">
    <property type="component" value="Unassembled WGS sequence"/>
</dbReference>
<evidence type="ECO:0000256" key="3">
    <source>
        <dbReference type="ARBA" id="ARBA00022692"/>
    </source>
</evidence>
<keyword evidence="5 7" id="KW-0472">Membrane</keyword>
<evidence type="ECO:0000256" key="2">
    <source>
        <dbReference type="ARBA" id="ARBA00022448"/>
    </source>
</evidence>
<feature type="transmembrane region" description="Helical" evidence="7">
    <location>
        <begin position="460"/>
        <end position="481"/>
    </location>
</feature>
<feature type="compositionally biased region" description="Basic and acidic residues" evidence="6">
    <location>
        <begin position="28"/>
        <end position="40"/>
    </location>
</feature>
<feature type="transmembrane region" description="Helical" evidence="7">
    <location>
        <begin position="430"/>
        <end position="448"/>
    </location>
</feature>
<evidence type="ECO:0000256" key="6">
    <source>
        <dbReference type="SAM" id="MobiDB-lite"/>
    </source>
</evidence>
<proteinExistence type="predicted"/>
<organism evidence="9 10">
    <name type="scientific">Hortaea werneckii</name>
    <name type="common">Black yeast</name>
    <name type="synonym">Cladosporium werneckii</name>
    <dbReference type="NCBI Taxonomy" id="91943"/>
    <lineage>
        <taxon>Eukaryota</taxon>
        <taxon>Fungi</taxon>
        <taxon>Dikarya</taxon>
        <taxon>Ascomycota</taxon>
        <taxon>Pezizomycotina</taxon>
        <taxon>Dothideomycetes</taxon>
        <taxon>Dothideomycetidae</taxon>
        <taxon>Mycosphaerellales</taxon>
        <taxon>Teratosphaeriaceae</taxon>
        <taxon>Hortaea</taxon>
    </lineage>
</organism>
<dbReference type="FunFam" id="1.20.1720.10:FF:000009">
    <property type="entry name" value="MFS multidrug transporter"/>
    <property type="match status" value="1"/>
</dbReference>
<dbReference type="PANTHER" id="PTHR23502:SF51">
    <property type="entry name" value="QUINIDINE RESISTANCE PROTEIN 1-RELATED"/>
    <property type="match status" value="1"/>
</dbReference>
<feature type="transmembrane region" description="Helical" evidence="7">
    <location>
        <begin position="155"/>
        <end position="173"/>
    </location>
</feature>
<dbReference type="Gene3D" id="1.20.1720.10">
    <property type="entry name" value="Multidrug resistance protein D"/>
    <property type="match status" value="1"/>
</dbReference>